<name>A0ABS9KH57_9BACT</name>
<sequence length="608" mass="68485">MSQQLRNIAIIAHVDHGKTTLVDQMLRQSGTFRENQQVAERVMDSGDLEKEKGITISSKNTAVKWKDTKINIIDTPGHADFGGEVERILKMVNGVILLVDAAEGPLPQTKFVLRKSLALNYQPIVVINKIDRKDARPDAVLNEIFDLFVSLDATNEQLDFPILYAVGINGIAKTELEDEGKDLAPLFDLIVNHIPAPEQISDAPFKMLVSSVDWNDYVGRIAIGRVEQGTIKTNQEIVLMDRKGNQKSKAKATKLYTFNGLTREPVDEAHAGDIFALAGYDAVEIGDTLTHISDPTPIEYYDIDQPTMAMYFRVNNSPFAGREGEYVTSNMIKDRLEKEIRTNVSIRVMQTENPDIFKVSGRGELQLAILTETMRREGYEFAVSRPEVLFKEIDDELYEPFEEVVVDVHADYSNKVIDNLQKRKGIMTSMVQEGDNHRLEFSVPSRGLIGFRGEMLTETRGTGIMHQQFSEYKEFAGEIPGRNRGTLISLERGEVTPYALEGLQDRGQFLVEPGDPVYEGQVVGINNRVDDLVVNVVKKKNLTNHRATQSADAVKISQARKMSLEQCIEFIDNDELLEVTPKSLRIRKLHLDHNERKRAEKKKEAVGQ</sequence>
<dbReference type="InterPro" id="IPR035647">
    <property type="entry name" value="EFG_III/V"/>
</dbReference>
<dbReference type="InterPro" id="IPR047041">
    <property type="entry name" value="BipA_GTP-bd_dom"/>
</dbReference>
<comment type="catalytic activity">
    <reaction evidence="2">
        <text>GTP + H2O = GDP + phosphate + H(+)</text>
        <dbReference type="Rhea" id="RHEA:19669"/>
        <dbReference type="ChEBI" id="CHEBI:15377"/>
        <dbReference type="ChEBI" id="CHEBI:15378"/>
        <dbReference type="ChEBI" id="CHEBI:37565"/>
        <dbReference type="ChEBI" id="CHEBI:43474"/>
        <dbReference type="ChEBI" id="CHEBI:58189"/>
    </reaction>
</comment>
<dbReference type="InterPro" id="IPR027417">
    <property type="entry name" value="P-loop_NTPase"/>
</dbReference>
<keyword evidence="2" id="KW-0547">Nucleotide-binding</keyword>
<keyword evidence="2" id="KW-0963">Cytoplasm</keyword>
<dbReference type="PRINTS" id="PR00315">
    <property type="entry name" value="ELONGATNFCT"/>
</dbReference>
<keyword evidence="2" id="KW-0820">tRNA-binding</keyword>
<dbReference type="PANTHER" id="PTHR42908">
    <property type="entry name" value="TRANSLATION ELONGATION FACTOR-RELATED"/>
    <property type="match status" value="1"/>
</dbReference>
<dbReference type="SUPFAM" id="SSF54980">
    <property type="entry name" value="EF-G C-terminal domain-like"/>
    <property type="match status" value="2"/>
</dbReference>
<dbReference type="InterPro" id="IPR000640">
    <property type="entry name" value="EFG_V-like"/>
</dbReference>
<dbReference type="InterPro" id="IPR047043">
    <property type="entry name" value="BipA_III"/>
</dbReference>
<comment type="function">
    <text evidence="2">A 50S ribosomal subunit assembly protein with GTPase activity, required for 50S subunit assembly at low temperatures, may also play a role in translation. Binds GTP and analogs. Binds the 70S ribosome between the 30S and 50S subunits, in a similar position as ribosome-bound EF-G; it contacts a number of ribosomal proteins, both rRNAs and the A-site tRNA.</text>
</comment>
<dbReference type="PROSITE" id="PS00301">
    <property type="entry name" value="G_TR_1"/>
    <property type="match status" value="1"/>
</dbReference>
<dbReference type="InterPro" id="IPR000795">
    <property type="entry name" value="T_Tr_GTP-bd_dom"/>
</dbReference>
<dbReference type="InterPro" id="IPR042116">
    <property type="entry name" value="TypA/BipA_C"/>
</dbReference>
<proteinExistence type="inferred from homology"/>
<dbReference type="NCBIfam" id="TIGR01394">
    <property type="entry name" value="TypA_BipA"/>
    <property type="match status" value="1"/>
</dbReference>
<dbReference type="CDD" id="cd01891">
    <property type="entry name" value="TypA_BipA"/>
    <property type="match status" value="1"/>
</dbReference>
<dbReference type="Gene3D" id="3.30.70.870">
    <property type="entry name" value="Elongation Factor G (Translational Gtpase), domain 3"/>
    <property type="match status" value="1"/>
</dbReference>
<dbReference type="InterPro" id="IPR035651">
    <property type="entry name" value="BipA_V"/>
</dbReference>
<dbReference type="EC" id="3.6.5.-" evidence="2"/>
<keyword evidence="2" id="KW-0699">rRNA-binding</keyword>
<dbReference type="HAMAP" id="MF_00849">
    <property type="entry name" value="BipA"/>
    <property type="match status" value="1"/>
</dbReference>
<dbReference type="CDD" id="cd16263">
    <property type="entry name" value="BipA_III"/>
    <property type="match status" value="1"/>
</dbReference>
<dbReference type="InterPro" id="IPR006298">
    <property type="entry name" value="BipA"/>
</dbReference>
<evidence type="ECO:0000313" key="4">
    <source>
        <dbReference type="EMBL" id="MCG2590160.1"/>
    </source>
</evidence>
<dbReference type="InterPro" id="IPR047042">
    <property type="entry name" value="BipA_II"/>
</dbReference>
<dbReference type="Pfam" id="PF21018">
    <property type="entry name" value="BipA_C"/>
    <property type="match status" value="1"/>
</dbReference>
<dbReference type="InterPro" id="IPR009000">
    <property type="entry name" value="Transl_B-barrel_sf"/>
</dbReference>
<dbReference type="Gene3D" id="2.40.50.250">
    <property type="entry name" value="bipa protein"/>
    <property type="match status" value="1"/>
</dbReference>
<dbReference type="SMART" id="SM00838">
    <property type="entry name" value="EFG_C"/>
    <property type="match status" value="1"/>
</dbReference>
<accession>A0ABS9KH57</accession>
<evidence type="ECO:0000259" key="3">
    <source>
        <dbReference type="PROSITE" id="PS51722"/>
    </source>
</evidence>
<dbReference type="EMBL" id="JAKLWS010000027">
    <property type="protein sequence ID" value="MCG2590160.1"/>
    <property type="molecule type" value="Genomic_DNA"/>
</dbReference>
<comment type="subcellular location">
    <subcellularLocation>
        <location evidence="2">Cytoplasm</location>
    </subcellularLocation>
    <text evidence="2">Binds to ribosomes.</text>
</comment>
<dbReference type="Gene3D" id="3.30.70.240">
    <property type="match status" value="1"/>
</dbReference>
<gene>
    <name evidence="4" type="primary">typA</name>
    <name evidence="2" type="synonym">bipA</name>
    <name evidence="4" type="ORF">L6773_16405</name>
</gene>
<comment type="similarity">
    <text evidence="2">Belongs to the TRAFAC class translation factor GTPase superfamily. Classic translation factor GTPase family. BipA subfamily.</text>
</comment>
<dbReference type="SUPFAM" id="SSF50447">
    <property type="entry name" value="Translation proteins"/>
    <property type="match status" value="1"/>
</dbReference>
<keyword evidence="2" id="KW-0694">RNA-binding</keyword>
<keyword evidence="5" id="KW-1185">Reference proteome</keyword>
<dbReference type="CDD" id="cd03691">
    <property type="entry name" value="BipA_TypA_II"/>
    <property type="match status" value="1"/>
</dbReference>
<comment type="subunit">
    <text evidence="2">Monomer.</text>
</comment>
<dbReference type="PANTHER" id="PTHR42908:SF8">
    <property type="entry name" value="TR-TYPE G DOMAIN-CONTAINING PROTEIN"/>
    <property type="match status" value="1"/>
</dbReference>
<keyword evidence="2" id="KW-0378">Hydrolase</keyword>
<dbReference type="Pfam" id="PF00679">
    <property type="entry name" value="EFG_C"/>
    <property type="match status" value="1"/>
</dbReference>
<dbReference type="InterPro" id="IPR005225">
    <property type="entry name" value="Small_GTP-bd"/>
</dbReference>
<feature type="binding site" evidence="2">
    <location>
        <begin position="128"/>
        <end position="131"/>
    </location>
    <ligand>
        <name>GTP</name>
        <dbReference type="ChEBI" id="CHEBI:37565"/>
    </ligand>
</feature>
<feature type="binding site" evidence="2">
    <location>
        <begin position="15"/>
        <end position="20"/>
    </location>
    <ligand>
        <name>GTP</name>
        <dbReference type="ChEBI" id="CHEBI:37565"/>
    </ligand>
</feature>
<evidence type="ECO:0000256" key="1">
    <source>
        <dbReference type="ARBA" id="ARBA00023134"/>
    </source>
</evidence>
<keyword evidence="1 2" id="KW-0342">GTP-binding</keyword>
<dbReference type="RefSeq" id="WP_237855517.1">
    <property type="nucleotide sequence ID" value="NZ_JAKLWS010000027.1"/>
</dbReference>
<evidence type="ECO:0000313" key="5">
    <source>
        <dbReference type="Proteomes" id="UP001165366"/>
    </source>
</evidence>
<comment type="caution">
    <text evidence="4">The sequence shown here is derived from an EMBL/GenBank/DDBJ whole genome shotgun (WGS) entry which is preliminary data.</text>
</comment>
<dbReference type="SUPFAM" id="SSF52540">
    <property type="entry name" value="P-loop containing nucleoside triphosphate hydrolases"/>
    <property type="match status" value="1"/>
</dbReference>
<protein>
    <recommendedName>
        <fullName evidence="2">Large ribosomal subunit assembly factor BipA</fullName>
        <ecNumber evidence="2">3.6.5.-</ecNumber>
    </recommendedName>
    <alternativeName>
        <fullName evidence="2">GTP-binding protein BipA</fullName>
    </alternativeName>
</protein>
<dbReference type="InterPro" id="IPR031157">
    <property type="entry name" value="G_TR_CS"/>
</dbReference>
<evidence type="ECO:0000256" key="2">
    <source>
        <dbReference type="HAMAP-Rule" id="MF_00849"/>
    </source>
</evidence>
<reference evidence="4" key="1">
    <citation type="submission" date="2022-01" db="EMBL/GenBank/DDBJ databases">
        <authorList>
            <person name="Wang Y."/>
        </authorList>
    </citation>
    <scope>NUCLEOTIDE SEQUENCE</scope>
    <source>
        <strain evidence="4">WB101</strain>
    </source>
</reference>
<dbReference type="Pfam" id="PF00009">
    <property type="entry name" value="GTP_EFTU"/>
    <property type="match status" value="1"/>
</dbReference>
<dbReference type="Gene3D" id="3.40.50.300">
    <property type="entry name" value="P-loop containing nucleotide triphosphate hydrolases"/>
    <property type="match status" value="1"/>
</dbReference>
<keyword evidence="2" id="KW-0690">Ribosome biogenesis</keyword>
<dbReference type="PROSITE" id="PS51722">
    <property type="entry name" value="G_TR_2"/>
    <property type="match status" value="1"/>
</dbReference>
<dbReference type="Proteomes" id="UP001165366">
    <property type="component" value="Unassembled WGS sequence"/>
</dbReference>
<reference evidence="4" key="2">
    <citation type="submission" date="2024-05" db="EMBL/GenBank/DDBJ databases">
        <title>Rhodohalobacter halophilus gen. nov., sp. nov., a moderately halophilic member of the family Balneolaceae.</title>
        <authorList>
            <person name="Xia J."/>
        </authorList>
    </citation>
    <scope>NUCLEOTIDE SEQUENCE</scope>
    <source>
        <strain evidence="4">WB101</strain>
    </source>
</reference>
<dbReference type="InterPro" id="IPR004161">
    <property type="entry name" value="EFTu-like_2"/>
</dbReference>
<dbReference type="CDD" id="cd03710">
    <property type="entry name" value="BipA_TypA_C"/>
    <property type="match status" value="1"/>
</dbReference>
<dbReference type="NCBIfam" id="TIGR00231">
    <property type="entry name" value="small_GTP"/>
    <property type="match status" value="1"/>
</dbReference>
<organism evidence="4 5">
    <name type="scientific">Rhodohalobacter sulfatireducens</name>
    <dbReference type="NCBI Taxonomy" id="2911366"/>
    <lineage>
        <taxon>Bacteria</taxon>
        <taxon>Pseudomonadati</taxon>
        <taxon>Balneolota</taxon>
        <taxon>Balneolia</taxon>
        <taxon>Balneolales</taxon>
        <taxon>Balneolaceae</taxon>
        <taxon>Rhodohalobacter</taxon>
    </lineage>
</organism>
<feature type="domain" description="Tr-type G" evidence="3">
    <location>
        <begin position="3"/>
        <end position="198"/>
    </location>
</feature>
<dbReference type="Pfam" id="PF03144">
    <property type="entry name" value="GTP_EFTU_D2"/>
    <property type="match status" value="1"/>
</dbReference>
<dbReference type="InterPro" id="IPR048876">
    <property type="entry name" value="BipA_C"/>
</dbReference>
<dbReference type="Gene3D" id="2.40.30.10">
    <property type="entry name" value="Translation factors"/>
    <property type="match status" value="1"/>
</dbReference>